<dbReference type="EMBL" id="OV725082">
    <property type="protein sequence ID" value="CAH1405824.1"/>
    <property type="molecule type" value="Genomic_DNA"/>
</dbReference>
<dbReference type="GO" id="GO:0000139">
    <property type="term" value="C:Golgi membrane"/>
    <property type="evidence" value="ECO:0007669"/>
    <property type="project" value="UniProtKB-SubCell"/>
</dbReference>
<evidence type="ECO:0000256" key="5">
    <source>
        <dbReference type="ARBA" id="ARBA00022927"/>
    </source>
</evidence>
<evidence type="ECO:0000256" key="3">
    <source>
        <dbReference type="ARBA" id="ARBA00020983"/>
    </source>
</evidence>
<organism evidence="9 10">
    <name type="scientific">Nezara viridula</name>
    <name type="common">Southern green stink bug</name>
    <name type="synonym">Cimex viridulus</name>
    <dbReference type="NCBI Taxonomy" id="85310"/>
    <lineage>
        <taxon>Eukaryota</taxon>
        <taxon>Metazoa</taxon>
        <taxon>Ecdysozoa</taxon>
        <taxon>Arthropoda</taxon>
        <taxon>Hexapoda</taxon>
        <taxon>Insecta</taxon>
        <taxon>Pterygota</taxon>
        <taxon>Neoptera</taxon>
        <taxon>Paraneoptera</taxon>
        <taxon>Hemiptera</taxon>
        <taxon>Heteroptera</taxon>
        <taxon>Panheteroptera</taxon>
        <taxon>Pentatomomorpha</taxon>
        <taxon>Pentatomoidea</taxon>
        <taxon>Pentatomidae</taxon>
        <taxon>Pentatominae</taxon>
        <taxon>Nezara</taxon>
    </lineage>
</organism>
<evidence type="ECO:0000313" key="10">
    <source>
        <dbReference type="Proteomes" id="UP001152798"/>
    </source>
</evidence>
<gene>
    <name evidence="9" type="ORF">NEZAVI_LOCUS13912</name>
</gene>
<evidence type="ECO:0000256" key="7">
    <source>
        <dbReference type="ARBA" id="ARBA00023136"/>
    </source>
</evidence>
<evidence type="ECO:0000256" key="4">
    <source>
        <dbReference type="ARBA" id="ARBA00022448"/>
    </source>
</evidence>
<keyword evidence="5" id="KW-0653">Protein transport</keyword>
<reference evidence="9" key="1">
    <citation type="submission" date="2022-01" db="EMBL/GenBank/DDBJ databases">
        <authorList>
            <person name="King R."/>
        </authorList>
    </citation>
    <scope>NUCLEOTIDE SEQUENCE</scope>
</reference>
<evidence type="ECO:0000256" key="8">
    <source>
        <dbReference type="ARBA" id="ARBA00031347"/>
    </source>
</evidence>
<dbReference type="AlphaFoldDB" id="A0A9P0HPF0"/>
<dbReference type="Proteomes" id="UP001152798">
    <property type="component" value="Chromosome 6"/>
</dbReference>
<dbReference type="SUPFAM" id="SSF74788">
    <property type="entry name" value="Cullin repeat-like"/>
    <property type="match status" value="1"/>
</dbReference>
<dbReference type="InterPro" id="IPR007255">
    <property type="entry name" value="COG8"/>
</dbReference>
<keyword evidence="7" id="KW-0472">Membrane</keyword>
<evidence type="ECO:0000313" key="9">
    <source>
        <dbReference type="EMBL" id="CAH1405824.1"/>
    </source>
</evidence>
<sequence>MDIDTESVLNLMFPDGVSDAWTDNPDFNNYLSKLSVYNLEKLCKEPDHLDIEKMSILNQTQELAFANYKTFIKTAECSRELFKQFQKIESRLNSLISHVPDFTTGCESLLRQCSSLESDRQASSLALKRHSDLLQVLELPQLLESSVRSALVEESLSLIAFAQRIAKSHPNIPILQKVAVETEKWSVVLRSRLLAELKGELSLPRCLVDVGVLRRMGALSEPELRLIFLQARGHHLSTLLSSPQVQNQTSVLKRIEIYRSQLFNIITQYKGVFPDAAVISGKQKQSPLLEEWVSIKVNEFLSDTDGWANEGGSFEGVMYLGQSLGRVGCDLRGLSTSYFLSGTATRMKAILESSLADFPQDMDKAALMSIQEDLCGFNIPFYPLARLTNGILSCLNNLRHGAPLALAQPVTSLVEETLFLASQHISNFHKKEQQALGKVEMEMLFKLVLCFSDQMLPHLQTCIHTVYPPAEIAQYLSLSVSKLQSQGLTYLDFEKILGPIKHLQIPKLEKPLTEEIKQPETNVITNIVC</sequence>
<dbReference type="GO" id="GO:0017119">
    <property type="term" value="C:Golgi transport complex"/>
    <property type="evidence" value="ECO:0007669"/>
    <property type="project" value="InterPro"/>
</dbReference>
<proteinExistence type="inferred from homology"/>
<comment type="subcellular location">
    <subcellularLocation>
        <location evidence="1">Golgi apparatus membrane</location>
        <topology evidence="1">Peripheral membrane protein</topology>
    </subcellularLocation>
</comment>
<dbReference type="Pfam" id="PF04124">
    <property type="entry name" value="Dor1"/>
    <property type="match status" value="1"/>
</dbReference>
<comment type="similarity">
    <text evidence="2">Belongs to the COG8 family.</text>
</comment>
<keyword evidence="6" id="KW-0333">Golgi apparatus</keyword>
<dbReference type="OrthoDB" id="1661054at2759"/>
<evidence type="ECO:0000256" key="2">
    <source>
        <dbReference type="ARBA" id="ARBA00006419"/>
    </source>
</evidence>
<evidence type="ECO:0000256" key="1">
    <source>
        <dbReference type="ARBA" id="ARBA00004395"/>
    </source>
</evidence>
<dbReference type="PANTHER" id="PTHR21311">
    <property type="entry name" value="CONSERVED OLIGOMERIC GOLGI COMPLEX COMPONENT 8"/>
    <property type="match status" value="1"/>
</dbReference>
<dbReference type="PANTHER" id="PTHR21311:SF0">
    <property type="entry name" value="CONSERVED OLIGOMERIC GOLGI COMPLEX SUBUNIT 8"/>
    <property type="match status" value="1"/>
</dbReference>
<name>A0A9P0HPF0_NEZVI</name>
<dbReference type="InterPro" id="IPR016159">
    <property type="entry name" value="Cullin_repeat-like_dom_sf"/>
</dbReference>
<keyword evidence="10" id="KW-1185">Reference proteome</keyword>
<dbReference type="GO" id="GO:0006891">
    <property type="term" value="P:intra-Golgi vesicle-mediated transport"/>
    <property type="evidence" value="ECO:0007669"/>
    <property type="project" value="TreeGrafter"/>
</dbReference>
<keyword evidence="4" id="KW-0813">Transport</keyword>
<evidence type="ECO:0000256" key="6">
    <source>
        <dbReference type="ARBA" id="ARBA00023034"/>
    </source>
</evidence>
<accession>A0A9P0HPF0</accession>
<protein>
    <recommendedName>
        <fullName evidence="3">Conserved oligomeric Golgi complex subunit 8</fullName>
    </recommendedName>
    <alternativeName>
        <fullName evidence="8">Component of oligomeric Golgi complex 8</fullName>
    </alternativeName>
</protein>
<dbReference type="GO" id="GO:0015031">
    <property type="term" value="P:protein transport"/>
    <property type="evidence" value="ECO:0007669"/>
    <property type="project" value="UniProtKB-KW"/>
</dbReference>